<comment type="caution">
    <text evidence="7">The sequence shown here is derived from an EMBL/GenBank/DDBJ whole genome shotgun (WGS) entry which is preliminary data.</text>
</comment>
<dbReference type="InterPro" id="IPR000914">
    <property type="entry name" value="SBP_5_dom"/>
</dbReference>
<keyword evidence="3" id="KW-0813">Transport</keyword>
<keyword evidence="4 5" id="KW-0732">Signal</keyword>
<evidence type="ECO:0000259" key="6">
    <source>
        <dbReference type="Pfam" id="PF00496"/>
    </source>
</evidence>
<dbReference type="PANTHER" id="PTHR30290:SF9">
    <property type="entry name" value="OLIGOPEPTIDE-BINDING PROTEIN APPA"/>
    <property type="match status" value="1"/>
</dbReference>
<evidence type="ECO:0000256" key="3">
    <source>
        <dbReference type="ARBA" id="ARBA00022448"/>
    </source>
</evidence>
<dbReference type="PANTHER" id="PTHR30290">
    <property type="entry name" value="PERIPLASMIC BINDING COMPONENT OF ABC TRANSPORTER"/>
    <property type="match status" value="1"/>
</dbReference>
<dbReference type="Gene3D" id="3.40.190.10">
    <property type="entry name" value="Periplasmic binding protein-like II"/>
    <property type="match status" value="1"/>
</dbReference>
<sequence>MNLQRRFVVLSAAALAASIPLAGVAHAAGDQIRKIVLATAAQAADPQEYQAAQLIAQEWRKLGLDVEVRGFPRPQLSDYVWYNRQKWDTAMWRMVGRPERSDPDELVFNLFHSSTAEKGFNFVGYTNKEYDAIAEQQRRETDPEKRKVLVSKAQSMVAHDAPYVFLVHPKNTVGYLSTVIKPASVVDQGGIGIRNYWTFVGAEPAGSVKDIIANSTEALNSINPLYISGAPDSWITELVWDRLMRIGPDGLAKPYAAKSVTWVDPTTLDVVLRPDMKWHDGKPVTAEDVIFSYQATMGDKAPMYKPFATNIASMEKTGPDTIRFKLKEPNASFLISTIAKINLIPKHVWEPILQGMAGKTENAESYQEQQPIGSGPFKVARFKLNEEIVLERNATHWSAPKMDRFILRIVPNNEASLGMLKRGELNFLSDYRGDPKLLLDLAAQQKEIQVASTVDMGLRFVGHNLRRQPFDDVAFRQALSVAINRNLMAQAAWNGFAVPASSMISPALPFWHTGTPPKASIDEAKSILKKAGYELVGGKLHYPNGKKETLQPE</sequence>
<dbReference type="CDD" id="cd00995">
    <property type="entry name" value="PBP2_NikA_DppA_OppA_like"/>
    <property type="match status" value="1"/>
</dbReference>
<dbReference type="EMBL" id="JANCLU010000020">
    <property type="protein sequence ID" value="MCP8940379.1"/>
    <property type="molecule type" value="Genomic_DNA"/>
</dbReference>
<dbReference type="Gene3D" id="3.10.105.10">
    <property type="entry name" value="Dipeptide-binding Protein, Domain 3"/>
    <property type="match status" value="2"/>
</dbReference>
<comment type="similarity">
    <text evidence="2">Belongs to the bacterial solute-binding protein 5 family.</text>
</comment>
<dbReference type="PROSITE" id="PS51318">
    <property type="entry name" value="TAT"/>
    <property type="match status" value="1"/>
</dbReference>
<gene>
    <name evidence="7" type="ORF">NK718_17770</name>
</gene>
<dbReference type="SUPFAM" id="SSF53850">
    <property type="entry name" value="Periplasmic binding protein-like II"/>
    <property type="match status" value="2"/>
</dbReference>
<evidence type="ECO:0000313" key="7">
    <source>
        <dbReference type="EMBL" id="MCP8940379.1"/>
    </source>
</evidence>
<proteinExistence type="inferred from homology"/>
<organism evidence="7 8">
    <name type="scientific">Alsobacter ponti</name>
    <dbReference type="NCBI Taxonomy" id="2962936"/>
    <lineage>
        <taxon>Bacteria</taxon>
        <taxon>Pseudomonadati</taxon>
        <taxon>Pseudomonadota</taxon>
        <taxon>Alphaproteobacteria</taxon>
        <taxon>Hyphomicrobiales</taxon>
        <taxon>Alsobacteraceae</taxon>
        <taxon>Alsobacter</taxon>
    </lineage>
</organism>
<evidence type="ECO:0000313" key="8">
    <source>
        <dbReference type="Proteomes" id="UP001205890"/>
    </source>
</evidence>
<name>A0ABT1LFV7_9HYPH</name>
<reference evidence="7 8" key="1">
    <citation type="submission" date="2022-07" db="EMBL/GenBank/DDBJ databases">
        <authorList>
            <person name="Li W.-J."/>
            <person name="Deng Q.-Q."/>
        </authorList>
    </citation>
    <scope>NUCLEOTIDE SEQUENCE [LARGE SCALE GENOMIC DNA]</scope>
    <source>
        <strain evidence="7 8">SYSU M60028</strain>
    </source>
</reference>
<dbReference type="InterPro" id="IPR039424">
    <property type="entry name" value="SBP_5"/>
</dbReference>
<dbReference type="RefSeq" id="WP_254745032.1">
    <property type="nucleotide sequence ID" value="NZ_JANCLU010000020.1"/>
</dbReference>
<dbReference type="Proteomes" id="UP001205890">
    <property type="component" value="Unassembled WGS sequence"/>
</dbReference>
<dbReference type="Pfam" id="PF00496">
    <property type="entry name" value="SBP_bac_5"/>
    <property type="match status" value="1"/>
</dbReference>
<dbReference type="InterPro" id="IPR006311">
    <property type="entry name" value="TAT_signal"/>
</dbReference>
<evidence type="ECO:0000256" key="2">
    <source>
        <dbReference type="ARBA" id="ARBA00005695"/>
    </source>
</evidence>
<keyword evidence="8" id="KW-1185">Reference proteome</keyword>
<protein>
    <submittedName>
        <fullName evidence="7">ABC transporter substrate-binding protein</fullName>
    </submittedName>
</protein>
<feature type="domain" description="Solute-binding protein family 5" evidence="6">
    <location>
        <begin position="254"/>
        <end position="542"/>
    </location>
</feature>
<evidence type="ECO:0000256" key="4">
    <source>
        <dbReference type="ARBA" id="ARBA00022729"/>
    </source>
</evidence>
<evidence type="ECO:0000256" key="5">
    <source>
        <dbReference type="SAM" id="SignalP"/>
    </source>
</evidence>
<evidence type="ECO:0000256" key="1">
    <source>
        <dbReference type="ARBA" id="ARBA00004418"/>
    </source>
</evidence>
<feature type="chain" id="PRO_5045759559" evidence="5">
    <location>
        <begin position="28"/>
        <end position="553"/>
    </location>
</feature>
<feature type="signal peptide" evidence="5">
    <location>
        <begin position="1"/>
        <end position="27"/>
    </location>
</feature>
<accession>A0ABT1LFV7</accession>
<comment type="subcellular location">
    <subcellularLocation>
        <location evidence="1">Periplasm</location>
    </subcellularLocation>
</comment>